<evidence type="ECO:0000256" key="7">
    <source>
        <dbReference type="PROSITE-ProRule" id="PRU00284"/>
    </source>
</evidence>
<dbReference type="SMART" id="SM00283">
    <property type="entry name" value="MA"/>
    <property type="match status" value="1"/>
</dbReference>
<dbReference type="AlphaFoldDB" id="A0A1A9N987"/>
<keyword evidence="9" id="KW-0732">Signal</keyword>
<dbReference type="Proteomes" id="UP000078116">
    <property type="component" value="Unassembled WGS sequence"/>
</dbReference>
<dbReference type="Proteomes" id="UP000077961">
    <property type="component" value="Unassembled WGS sequence"/>
</dbReference>
<dbReference type="Pfam" id="PF02743">
    <property type="entry name" value="dCache_1"/>
    <property type="match status" value="1"/>
</dbReference>
<dbReference type="FunFam" id="1.10.287.950:FF:000001">
    <property type="entry name" value="Methyl-accepting chemotaxis sensory transducer"/>
    <property type="match status" value="1"/>
</dbReference>
<keyword evidence="3 8" id="KW-0812">Transmembrane</keyword>
<keyword evidence="5 8" id="KW-0472">Membrane</keyword>
<dbReference type="GO" id="GO:0007165">
    <property type="term" value="P:signal transduction"/>
    <property type="evidence" value="ECO:0007669"/>
    <property type="project" value="UniProtKB-KW"/>
</dbReference>
<evidence type="ECO:0000259" key="10">
    <source>
        <dbReference type="PROSITE" id="PS50111"/>
    </source>
</evidence>
<organism evidence="13 15">
    <name type="scientific">Paraburkholderia ginsengiterrae</name>
    <dbReference type="NCBI Taxonomy" id="1462993"/>
    <lineage>
        <taxon>Bacteria</taxon>
        <taxon>Pseudomonadati</taxon>
        <taxon>Pseudomonadota</taxon>
        <taxon>Betaproteobacteria</taxon>
        <taxon>Burkholderiales</taxon>
        <taxon>Burkholderiaceae</taxon>
        <taxon>Paraburkholderia</taxon>
    </lineage>
</organism>
<evidence type="ECO:0000313" key="13">
    <source>
        <dbReference type="EMBL" id="OAJ61577.1"/>
    </source>
</evidence>
<evidence type="ECO:0000313" key="15">
    <source>
        <dbReference type="Proteomes" id="UP000078116"/>
    </source>
</evidence>
<evidence type="ECO:0000256" key="5">
    <source>
        <dbReference type="ARBA" id="ARBA00023136"/>
    </source>
</evidence>
<gene>
    <name evidence="12" type="ORF">A6V36_34035</name>
    <name evidence="13" type="ORF">A6V37_24810</name>
</gene>
<comment type="subcellular location">
    <subcellularLocation>
        <location evidence="1">Cell membrane</location>
        <topology evidence="1">Multi-pass membrane protein</topology>
    </subcellularLocation>
</comment>
<name>A0A1A9N987_9BURK</name>
<dbReference type="CDD" id="cd06225">
    <property type="entry name" value="HAMP"/>
    <property type="match status" value="1"/>
</dbReference>
<dbReference type="Pfam" id="PF00672">
    <property type="entry name" value="HAMP"/>
    <property type="match status" value="1"/>
</dbReference>
<evidence type="ECO:0000313" key="12">
    <source>
        <dbReference type="EMBL" id="OAJ56048.1"/>
    </source>
</evidence>
<dbReference type="PROSITE" id="PS50111">
    <property type="entry name" value="CHEMOTAXIS_TRANSDUC_2"/>
    <property type="match status" value="1"/>
</dbReference>
<dbReference type="CDD" id="cd11386">
    <property type="entry name" value="MCP_signal"/>
    <property type="match status" value="1"/>
</dbReference>
<feature type="transmembrane region" description="Helical" evidence="8">
    <location>
        <begin position="269"/>
        <end position="291"/>
    </location>
</feature>
<dbReference type="PANTHER" id="PTHR43531">
    <property type="entry name" value="PROTEIN ICFG"/>
    <property type="match status" value="1"/>
</dbReference>
<accession>A0A1A9N987</accession>
<dbReference type="PANTHER" id="PTHR43531:SF16">
    <property type="entry name" value="METHYL-ACCEPTING CHEMOTAXIS PROTEIN II"/>
    <property type="match status" value="1"/>
</dbReference>
<keyword evidence="7" id="KW-0807">Transducer</keyword>
<dbReference type="EMBL" id="LXKA01000209">
    <property type="protein sequence ID" value="OAJ61577.1"/>
    <property type="molecule type" value="Genomic_DNA"/>
</dbReference>
<dbReference type="STRING" id="1462993.A6V36_34035"/>
<evidence type="ECO:0000256" key="2">
    <source>
        <dbReference type="ARBA" id="ARBA00022475"/>
    </source>
</evidence>
<feature type="chain" id="PRO_5008393739" evidence="9">
    <location>
        <begin position="27"/>
        <end position="584"/>
    </location>
</feature>
<dbReference type="InterPro" id="IPR051310">
    <property type="entry name" value="MCP_chemotaxis"/>
</dbReference>
<comment type="caution">
    <text evidence="13">The sequence shown here is derived from an EMBL/GenBank/DDBJ whole genome shotgun (WGS) entry which is preliminary data.</text>
</comment>
<keyword evidence="14" id="KW-1185">Reference proteome</keyword>
<evidence type="ECO:0000259" key="11">
    <source>
        <dbReference type="PROSITE" id="PS50885"/>
    </source>
</evidence>
<dbReference type="SUPFAM" id="SSF58104">
    <property type="entry name" value="Methyl-accepting chemotaxis protein (MCP) signaling domain"/>
    <property type="match status" value="1"/>
</dbReference>
<evidence type="ECO:0000313" key="14">
    <source>
        <dbReference type="Proteomes" id="UP000077961"/>
    </source>
</evidence>
<protein>
    <submittedName>
        <fullName evidence="13">Chemotaxis protein</fullName>
    </submittedName>
</protein>
<evidence type="ECO:0000256" key="3">
    <source>
        <dbReference type="ARBA" id="ARBA00022692"/>
    </source>
</evidence>
<evidence type="ECO:0000256" key="6">
    <source>
        <dbReference type="ARBA" id="ARBA00029447"/>
    </source>
</evidence>
<dbReference type="SMART" id="SM00304">
    <property type="entry name" value="HAMP"/>
    <property type="match status" value="1"/>
</dbReference>
<dbReference type="Gene3D" id="1.10.287.950">
    <property type="entry name" value="Methyl-accepting chemotaxis protein"/>
    <property type="match status" value="1"/>
</dbReference>
<reference evidence="14 15" key="1">
    <citation type="submission" date="2016-04" db="EMBL/GenBank/DDBJ databases">
        <title>Reclassification of Paraburkholderia panaciterrae (Farh et al. 2015) Dobritsa &amp; Samadpour 2016 as a later homotypic synonym of Paraburkholderia ginsengiterrae (Farh et al. 2015) Dobritsa &amp; Samadpour 2016.</title>
        <authorList>
            <person name="Dobritsa A.P."/>
            <person name="Kutumbaka K."/>
            <person name="Samadpour M."/>
        </authorList>
    </citation>
    <scope>NUCLEOTIDE SEQUENCE [LARGE SCALE GENOMIC DNA]</scope>
    <source>
        <strain evidence="13 15">DCY85</strain>
        <strain evidence="12 14">DCY85-1</strain>
    </source>
</reference>
<dbReference type="GO" id="GO:0005886">
    <property type="term" value="C:plasma membrane"/>
    <property type="evidence" value="ECO:0007669"/>
    <property type="project" value="UniProtKB-SubCell"/>
</dbReference>
<evidence type="ECO:0000256" key="1">
    <source>
        <dbReference type="ARBA" id="ARBA00004651"/>
    </source>
</evidence>
<dbReference type="GO" id="GO:0004888">
    <property type="term" value="F:transmembrane signaling receptor activity"/>
    <property type="evidence" value="ECO:0007669"/>
    <property type="project" value="InterPro"/>
</dbReference>
<dbReference type="GO" id="GO:0006935">
    <property type="term" value="P:chemotaxis"/>
    <property type="evidence" value="ECO:0007669"/>
    <property type="project" value="InterPro"/>
</dbReference>
<comment type="similarity">
    <text evidence="6">Belongs to the methyl-accepting chemotaxis (MCP) protein family.</text>
</comment>
<feature type="domain" description="Methyl-accepting transducer" evidence="10">
    <location>
        <begin position="365"/>
        <end position="568"/>
    </location>
</feature>
<dbReference type="PRINTS" id="PR00260">
    <property type="entry name" value="CHEMTRNSDUCR"/>
</dbReference>
<feature type="signal peptide" evidence="9">
    <location>
        <begin position="1"/>
        <end position="26"/>
    </location>
</feature>
<dbReference type="InterPro" id="IPR004089">
    <property type="entry name" value="MCPsignal_dom"/>
</dbReference>
<dbReference type="InterPro" id="IPR004090">
    <property type="entry name" value="Chemotax_Me-accpt_rcpt"/>
</dbReference>
<sequence>MLSSIRARVVLACVALVVFSVVSSTATDYSIAKSNMKAAIDHDLTSSANDHAVAIGEWIAGKTRMVSSLQDVVLAADPGPMLKQIAVAGGFFDVGVGYPDRTAKFTDWPNIPSSYDPTSRPWYKSAAQAGKPVALPYISTSGALLVALAIPVIRDGVLKAVLVGDVALDSVVENVKSIHPTPESFGMLIDRGGRVIAHPDPKLRFKSVTDFVADFAGGTTASAGAGKAPMKLAIDGRTKLLRAHDVPGTDWNIVVALDESEATAGMRSLLSASLVSLVVIVAIASVIGVAITTTAFRRLGHVCQAMTAIGSGTGDLTQRLPDDGRDEVANIARSFNQFVAKLQSVMLDIRGASELVRAAANEIAAASLQQTAASMDQISGTVDQSAAAAREADERSGIATQIASRGGEIVSDAVGTMGEIEEASGRIGAIISAIDGIAFQTNILALNAAVEAARAGEQGRGFAVVAHEVRSLAQRSAQAAREVKQLVEATVSRVASGSFQVRQAGEAMNEIVANAVDVQSVISGIARATTEQTRGIQEVNLAVMQLDGMVQQNAALVEQSAAAATSLQAQASSLAFAIGQFKVE</sequence>
<feature type="domain" description="HAMP" evidence="11">
    <location>
        <begin position="290"/>
        <end position="347"/>
    </location>
</feature>
<keyword evidence="4 8" id="KW-1133">Transmembrane helix</keyword>
<evidence type="ECO:0000256" key="8">
    <source>
        <dbReference type="SAM" id="Phobius"/>
    </source>
</evidence>
<dbReference type="RefSeq" id="WP_064270007.1">
    <property type="nucleotide sequence ID" value="NZ_LXJZ01000188.1"/>
</dbReference>
<dbReference type="OrthoDB" id="2489132at2"/>
<dbReference type="CDD" id="cd12913">
    <property type="entry name" value="PDC1_MCP_like"/>
    <property type="match status" value="1"/>
</dbReference>
<dbReference type="PROSITE" id="PS50885">
    <property type="entry name" value="HAMP"/>
    <property type="match status" value="1"/>
</dbReference>
<dbReference type="CDD" id="cd12912">
    <property type="entry name" value="PDC2_MCP_like"/>
    <property type="match status" value="1"/>
</dbReference>
<proteinExistence type="inferred from homology"/>
<dbReference type="InterPro" id="IPR033479">
    <property type="entry name" value="dCache_1"/>
</dbReference>
<dbReference type="InterPro" id="IPR003660">
    <property type="entry name" value="HAMP_dom"/>
</dbReference>
<evidence type="ECO:0000256" key="9">
    <source>
        <dbReference type="SAM" id="SignalP"/>
    </source>
</evidence>
<evidence type="ECO:0000256" key="4">
    <source>
        <dbReference type="ARBA" id="ARBA00022989"/>
    </source>
</evidence>
<dbReference type="Pfam" id="PF00015">
    <property type="entry name" value="MCPsignal"/>
    <property type="match status" value="1"/>
</dbReference>
<dbReference type="EMBL" id="LXJZ01000188">
    <property type="protein sequence ID" value="OAJ56048.1"/>
    <property type="molecule type" value="Genomic_DNA"/>
</dbReference>
<dbReference type="Gene3D" id="3.30.450.20">
    <property type="entry name" value="PAS domain"/>
    <property type="match status" value="2"/>
</dbReference>
<keyword evidence="2" id="KW-1003">Cell membrane</keyword>